<protein>
    <submittedName>
        <fullName evidence="1">NAD(P)-dependent oxidoreductase</fullName>
    </submittedName>
</protein>
<dbReference type="AlphaFoldDB" id="A0A3A8I6L8"/>
<gene>
    <name evidence="1" type="ORF">D7V88_35580</name>
</gene>
<dbReference type="InterPro" id="IPR036291">
    <property type="entry name" value="NAD(P)-bd_dom_sf"/>
</dbReference>
<comment type="caution">
    <text evidence="1">The sequence shown here is derived from an EMBL/GenBank/DDBJ whole genome shotgun (WGS) entry which is preliminary data.</text>
</comment>
<keyword evidence="2" id="KW-1185">Reference proteome</keyword>
<dbReference type="SUPFAM" id="SSF51735">
    <property type="entry name" value="NAD(P)-binding Rossmann-fold domains"/>
    <property type="match status" value="1"/>
</dbReference>
<proteinExistence type="predicted"/>
<dbReference type="EMBL" id="RAVZ01000388">
    <property type="protein sequence ID" value="RKG73961.1"/>
    <property type="molecule type" value="Genomic_DNA"/>
</dbReference>
<dbReference type="Gene3D" id="3.40.50.720">
    <property type="entry name" value="NAD(P)-binding Rossmann-like Domain"/>
    <property type="match status" value="1"/>
</dbReference>
<evidence type="ECO:0000313" key="2">
    <source>
        <dbReference type="Proteomes" id="UP000268094"/>
    </source>
</evidence>
<reference evidence="2" key="1">
    <citation type="submission" date="2018-09" db="EMBL/GenBank/DDBJ databases">
        <authorList>
            <person name="Livingstone P.G."/>
            <person name="Whitworth D.E."/>
        </authorList>
    </citation>
    <scope>NUCLEOTIDE SEQUENCE [LARGE SCALE GENOMIC DNA]</scope>
    <source>
        <strain evidence="2">CA054A</strain>
    </source>
</reference>
<organism evidence="1 2">
    <name type="scientific">Corallococcus terminator</name>
    <dbReference type="NCBI Taxonomy" id="2316733"/>
    <lineage>
        <taxon>Bacteria</taxon>
        <taxon>Pseudomonadati</taxon>
        <taxon>Myxococcota</taxon>
        <taxon>Myxococcia</taxon>
        <taxon>Myxococcales</taxon>
        <taxon>Cystobacterineae</taxon>
        <taxon>Myxococcaceae</taxon>
        <taxon>Corallococcus</taxon>
    </lineage>
</organism>
<dbReference type="OrthoDB" id="3518805at2"/>
<sequence length="335" mass="36059">MSSNTQNPVLLIGGSGVVGSRAARTLRRLQPGLPITLGVRDVARAQTLARELGGAEAVRINLERRDLGLPETAAFSAVVVLLKDDTLNSMKYAQAKGLPYVSFSDFVFDIGPEVALHIQHPTRSPVLLLGHFLGGTVTLATLHFARAFRRVDAIEIGAVFDEEDMGGPAARGDTERVTKDLPSPLMLKDGRFAWARGEDVYRDFVGVDGAQWRGRAYPLLDVVSLATATEARTVRLDFAVREAASRPSGQGVSHEVIIEITGEREDGTTGRVRHELIDADVHSGLSARGVALAVERLLGLAGGPPVKPGLYHPEGLLDPTSVVERLKEFGTRIRP</sequence>
<dbReference type="Proteomes" id="UP000268094">
    <property type="component" value="Unassembled WGS sequence"/>
</dbReference>
<evidence type="ECO:0000313" key="1">
    <source>
        <dbReference type="EMBL" id="RKG73961.1"/>
    </source>
</evidence>
<dbReference type="RefSeq" id="WP_120545040.1">
    <property type="nucleotide sequence ID" value="NZ_RAVZ01000388.1"/>
</dbReference>
<name>A0A3A8I6L8_9BACT</name>
<accession>A0A3A8I6L8</accession>